<dbReference type="EMBL" id="QEAQ01000017">
    <property type="protein sequence ID" value="TPX60226.1"/>
    <property type="molecule type" value="Genomic_DNA"/>
</dbReference>
<feature type="domain" description="Vacuolar sorting protein Vps3844 C-terminal" evidence="3">
    <location>
        <begin position="345"/>
        <end position="444"/>
    </location>
</feature>
<dbReference type="Pfam" id="PF25294">
    <property type="entry name" value="RENR_N"/>
    <property type="match status" value="1"/>
</dbReference>
<dbReference type="Pfam" id="PF12955">
    <property type="entry name" value="Vps3844_C"/>
    <property type="match status" value="1"/>
</dbReference>
<sequence length="459" mass="49204">MSVRPFFLFLLAAAFSSPLLCSAAQTQDPAAASLHIYPPPPTSTLRGDSISWPDAHALVAHSVAASAGLPHAIPQAIALANLADEQLVLTMKEMKMDMLAEPTANLWIVVEDYPESKAILDTIKPTYRVRGDQDMGAQLMLFGSRTADAILEADDDAWPIVVSSEKSTAGTGPAARVLVGASEIKTSATKRLPEHVQETVKEIAKTTYADMEPRAVHIFGKDAAVLKSLESMDAHLMGELEFSMSMIEALKMQRHLNRAGPETVPLFVSITLSGLRGLREQYGEDSEQYKAGVMMTAKAVQEITTGFSDMHEKNVLVQILTVPPSISGLLLRRASRATTALGSTCPTTLKDCETAFSNCTNHGACTLTNVTDSQQCYLCKCSTQYTDDAGNPVKGFSGPVAWTGDSCQYQDISVPFHILFWTSVSLIITTILVVGLLNSIGSSEANSEGAGSGTRSKTD</sequence>
<evidence type="ECO:0000313" key="5">
    <source>
        <dbReference type="EMBL" id="TPX60226.1"/>
    </source>
</evidence>
<keyword evidence="6" id="KW-1185">Reference proteome</keyword>
<keyword evidence="2" id="KW-0732">Signal</keyword>
<evidence type="ECO:0000256" key="1">
    <source>
        <dbReference type="SAM" id="Phobius"/>
    </source>
</evidence>
<dbReference type="GO" id="GO:0005783">
    <property type="term" value="C:endoplasmic reticulum"/>
    <property type="evidence" value="ECO:0007669"/>
    <property type="project" value="TreeGrafter"/>
</dbReference>
<keyword evidence="1" id="KW-1133">Transmembrane helix</keyword>
<feature type="transmembrane region" description="Helical" evidence="1">
    <location>
        <begin position="418"/>
        <end position="437"/>
    </location>
</feature>
<dbReference type="PANTHER" id="PTHR36853:SF1">
    <property type="entry name" value="DUF3844 DOMAIN-CONTAINING PROTEIN"/>
    <property type="match status" value="1"/>
</dbReference>
<dbReference type="PANTHER" id="PTHR36853">
    <property type="entry name" value="EXPRESSED PROTEIN"/>
    <property type="match status" value="1"/>
</dbReference>
<organism evidence="5 6">
    <name type="scientific">Powellomyces hirtus</name>
    <dbReference type="NCBI Taxonomy" id="109895"/>
    <lineage>
        <taxon>Eukaryota</taxon>
        <taxon>Fungi</taxon>
        <taxon>Fungi incertae sedis</taxon>
        <taxon>Chytridiomycota</taxon>
        <taxon>Chytridiomycota incertae sedis</taxon>
        <taxon>Chytridiomycetes</taxon>
        <taxon>Spizellomycetales</taxon>
        <taxon>Powellomycetaceae</taxon>
        <taxon>Powellomyces</taxon>
    </lineage>
</organism>
<keyword evidence="1" id="KW-0472">Membrane</keyword>
<feature type="signal peptide" evidence="2">
    <location>
        <begin position="1"/>
        <end position="23"/>
    </location>
</feature>
<evidence type="ECO:0000256" key="2">
    <source>
        <dbReference type="SAM" id="SignalP"/>
    </source>
</evidence>
<protein>
    <submittedName>
        <fullName evidence="5">Uncharacterized protein</fullName>
    </submittedName>
</protein>
<dbReference type="InterPro" id="IPR024382">
    <property type="entry name" value="Vps3844_C"/>
</dbReference>
<reference evidence="5 6" key="1">
    <citation type="journal article" date="2019" name="Sci. Rep.">
        <title>Comparative genomics of chytrid fungi reveal insights into the obligate biotrophic and pathogenic lifestyle of Synchytrium endobioticum.</title>
        <authorList>
            <person name="van de Vossenberg B.T.L.H."/>
            <person name="Warris S."/>
            <person name="Nguyen H.D.T."/>
            <person name="van Gent-Pelzer M.P.E."/>
            <person name="Joly D.L."/>
            <person name="van de Geest H.C."/>
            <person name="Bonants P.J.M."/>
            <person name="Smith D.S."/>
            <person name="Levesque C.A."/>
            <person name="van der Lee T.A.J."/>
        </authorList>
    </citation>
    <scope>NUCLEOTIDE SEQUENCE [LARGE SCALE GENOMIC DNA]</scope>
    <source>
        <strain evidence="5 6">CBS 809.83</strain>
    </source>
</reference>
<dbReference type="InterPro" id="IPR053065">
    <property type="entry name" value="Archenteron_Induction-Rel"/>
</dbReference>
<dbReference type="Proteomes" id="UP000318582">
    <property type="component" value="Unassembled WGS sequence"/>
</dbReference>
<dbReference type="AlphaFoldDB" id="A0A507E8V6"/>
<dbReference type="InterPro" id="IPR057318">
    <property type="entry name" value="RENR_N"/>
</dbReference>
<name>A0A507E8V6_9FUNG</name>
<proteinExistence type="predicted"/>
<accession>A0A507E8V6</accession>
<comment type="caution">
    <text evidence="5">The sequence shown here is derived from an EMBL/GenBank/DDBJ whole genome shotgun (WGS) entry which is preliminary data.</text>
</comment>
<gene>
    <name evidence="5" type="ORF">PhCBS80983_g01943</name>
</gene>
<feature type="domain" description="Renin receptor N-terminal" evidence="4">
    <location>
        <begin position="224"/>
        <end position="323"/>
    </location>
</feature>
<feature type="chain" id="PRO_5021396386" evidence="2">
    <location>
        <begin position="24"/>
        <end position="459"/>
    </location>
</feature>
<dbReference type="STRING" id="109895.A0A507E8V6"/>
<evidence type="ECO:0000259" key="3">
    <source>
        <dbReference type="Pfam" id="PF12955"/>
    </source>
</evidence>
<evidence type="ECO:0000313" key="6">
    <source>
        <dbReference type="Proteomes" id="UP000318582"/>
    </source>
</evidence>
<keyword evidence="1" id="KW-0812">Transmembrane</keyword>
<evidence type="ECO:0000259" key="4">
    <source>
        <dbReference type="Pfam" id="PF25294"/>
    </source>
</evidence>